<keyword evidence="3" id="KW-1185">Reference proteome</keyword>
<accession>A0A085V7J6</accession>
<dbReference type="SMART" id="SM00880">
    <property type="entry name" value="CHAD"/>
    <property type="match status" value="1"/>
</dbReference>
<protein>
    <submittedName>
        <fullName evidence="2">Metal-chelation protein CHAD</fullName>
    </submittedName>
</protein>
<dbReference type="PROSITE" id="PS51708">
    <property type="entry name" value="CHAD"/>
    <property type="match status" value="1"/>
</dbReference>
<dbReference type="InterPro" id="IPR007899">
    <property type="entry name" value="CHAD_dom"/>
</dbReference>
<feature type="domain" description="CHAD" evidence="1">
    <location>
        <begin position="2"/>
        <end position="254"/>
    </location>
</feature>
<dbReference type="PATRIC" id="fig|317.175.peg.5100"/>
<dbReference type="EMBL" id="JPQU01000089">
    <property type="protein sequence ID" value="KFE51409.1"/>
    <property type="molecule type" value="Genomic_DNA"/>
</dbReference>
<dbReference type="RefSeq" id="WP_032631554.1">
    <property type="nucleotide sequence ID" value="NZ_JPQU01000089.1"/>
</dbReference>
<evidence type="ECO:0000313" key="2">
    <source>
        <dbReference type="EMBL" id="KFE51409.1"/>
    </source>
</evidence>
<organism evidence="2 3">
    <name type="scientific">Pseudomonas syringae</name>
    <dbReference type="NCBI Taxonomy" id="317"/>
    <lineage>
        <taxon>Bacteria</taxon>
        <taxon>Pseudomonadati</taxon>
        <taxon>Pseudomonadota</taxon>
        <taxon>Gammaproteobacteria</taxon>
        <taxon>Pseudomonadales</taxon>
        <taxon>Pseudomonadaceae</taxon>
        <taxon>Pseudomonas</taxon>
    </lineage>
</organism>
<dbReference type="Pfam" id="PF05235">
    <property type="entry name" value="CHAD"/>
    <property type="match status" value="1"/>
</dbReference>
<dbReference type="PANTHER" id="PTHR39339:SF1">
    <property type="entry name" value="CHAD DOMAIN-CONTAINING PROTEIN"/>
    <property type="match status" value="1"/>
</dbReference>
<proteinExistence type="predicted"/>
<evidence type="ECO:0000313" key="3">
    <source>
        <dbReference type="Proteomes" id="UP000028631"/>
    </source>
</evidence>
<dbReference type="PANTHER" id="PTHR39339">
    <property type="entry name" value="SLR1444 PROTEIN"/>
    <property type="match status" value="1"/>
</dbReference>
<dbReference type="OrthoDB" id="8587394at2"/>
<dbReference type="Proteomes" id="UP000028631">
    <property type="component" value="Unassembled WGS sequence"/>
</dbReference>
<evidence type="ECO:0000259" key="1">
    <source>
        <dbReference type="PROSITE" id="PS51708"/>
    </source>
</evidence>
<dbReference type="InterPro" id="IPR038186">
    <property type="entry name" value="CHAD_dom_sf"/>
</dbReference>
<dbReference type="AlphaFoldDB" id="A0A085V7J6"/>
<gene>
    <name evidence="2" type="ORF">IV01_24480</name>
</gene>
<reference evidence="2 3" key="1">
    <citation type="submission" date="2014-07" db="EMBL/GenBank/DDBJ databases">
        <title>Draft Genome Sequences of Environmental Pseudomonas syringae strains.</title>
        <authorList>
            <person name="Baltrus D.A."/>
            <person name="Berge O."/>
            <person name="Morris C."/>
        </authorList>
    </citation>
    <scope>NUCLEOTIDE SEQUENCE [LARGE SCALE GENOMIC DNA]</scope>
    <source>
        <strain evidence="2 3">GAW0119</strain>
    </source>
</reference>
<dbReference type="Gene3D" id="1.40.20.10">
    <property type="entry name" value="CHAD domain"/>
    <property type="match status" value="1"/>
</dbReference>
<sequence length="254" mass="28677">MSSMVDHLVAEVLALHIRLIACHERLSAATDSEALHDLRTTVRRLRSLLRPLRGLSGVEQLEAAAKAVGDLTTPLRDMEVLAAHLAEEGRMVAADIRIKKVNQAWSRVAASAEVKRLLEILDQFPGFIRVQQRQQLLRGLRKSIEKAMDKQWKQLRKAIADPAHDRHRLRLLIKRVRYAAEAYPELSHQPKKMQSRLKAAQGELGNWHDHLQWLAQAGRESDLAPCIAGWQVGIVRAEKKADVALERLSETCFG</sequence>
<comment type="caution">
    <text evidence="2">The sequence shown here is derived from an EMBL/GenBank/DDBJ whole genome shotgun (WGS) entry which is preliminary data.</text>
</comment>
<name>A0A085V7J6_PSESX</name>